<proteinExistence type="predicted"/>
<dbReference type="AlphaFoldDB" id="A0AA96J7V5"/>
<evidence type="ECO:0000259" key="2">
    <source>
        <dbReference type="Pfam" id="PF12728"/>
    </source>
</evidence>
<organism evidence="3 5">
    <name type="scientific">Demequina capsici</name>
    <dbReference type="NCBI Taxonomy" id="3075620"/>
    <lineage>
        <taxon>Bacteria</taxon>
        <taxon>Bacillati</taxon>
        <taxon>Actinomycetota</taxon>
        <taxon>Actinomycetes</taxon>
        <taxon>Micrococcales</taxon>
        <taxon>Demequinaceae</taxon>
        <taxon>Demequina</taxon>
    </lineage>
</organism>
<evidence type="ECO:0000313" key="4">
    <source>
        <dbReference type="EMBL" id="WNM27209.1"/>
    </source>
</evidence>
<dbReference type="Proteomes" id="UP001304125">
    <property type="component" value="Chromosome"/>
</dbReference>
<dbReference type="Gene3D" id="1.10.1660.10">
    <property type="match status" value="1"/>
</dbReference>
<dbReference type="GO" id="GO:0003677">
    <property type="term" value="F:DNA binding"/>
    <property type="evidence" value="ECO:0007669"/>
    <property type="project" value="InterPro"/>
</dbReference>
<dbReference type="Proteomes" id="UP001303408">
    <property type="component" value="Chromosome"/>
</dbReference>
<feature type="region of interest" description="Disordered" evidence="1">
    <location>
        <begin position="129"/>
        <end position="149"/>
    </location>
</feature>
<reference evidence="3 5" key="1">
    <citation type="submission" date="2023-09" db="EMBL/GenBank/DDBJ databases">
        <title>Demequina sp. a novel bacteria isolated from Capsicum annuum.</title>
        <authorList>
            <person name="Humaira Z."/>
            <person name="Lee J."/>
            <person name="Cho D."/>
        </authorList>
    </citation>
    <scope>NUCLEOTIDE SEQUENCE [LARGE SCALE GENOMIC DNA]</scope>
    <source>
        <strain evidence="3 5">OYTSA14</strain>
        <strain evidence="4">PMTSA13</strain>
    </source>
</reference>
<evidence type="ECO:0000313" key="5">
    <source>
        <dbReference type="Proteomes" id="UP001304125"/>
    </source>
</evidence>
<evidence type="ECO:0000256" key="1">
    <source>
        <dbReference type="SAM" id="MobiDB-lite"/>
    </source>
</evidence>
<accession>A0AA96JFT8</accession>
<dbReference type="InterPro" id="IPR010093">
    <property type="entry name" value="SinI_DNA-bd"/>
</dbReference>
<dbReference type="Pfam" id="PF12728">
    <property type="entry name" value="HTH_17"/>
    <property type="match status" value="1"/>
</dbReference>
<protein>
    <submittedName>
        <fullName evidence="3">Helix-turn-helix domain-containing protein</fullName>
    </submittedName>
</protein>
<dbReference type="KEGG" id="dcp:RN607_13545"/>
<dbReference type="EMBL" id="CP134879">
    <property type="protein sequence ID" value="WNM24388.1"/>
    <property type="molecule type" value="Genomic_DNA"/>
</dbReference>
<dbReference type="EMBL" id="CP134880">
    <property type="protein sequence ID" value="WNM27209.1"/>
    <property type="molecule type" value="Genomic_DNA"/>
</dbReference>
<evidence type="ECO:0000313" key="3">
    <source>
        <dbReference type="EMBL" id="WNM24388.1"/>
    </source>
</evidence>
<gene>
    <name evidence="3" type="ORF">RN606_13645</name>
    <name evidence="4" type="ORF">RN607_13545</name>
</gene>
<sequence>MNTAPAHTISPRQGEDLASVVAILHGGQMPALVGPDGQQVPLPEGAFEALREVVDAMNAGRSITLTPRDSVMTTQQAAEFLGVSRPTLVRMLDEGRIPFSRPSRHRRVLLRDLLEFQETSHAARREALRQMTHEETSAGRGPDRMVATR</sequence>
<dbReference type="SUPFAM" id="SSF46955">
    <property type="entry name" value="Putative DNA-binding domain"/>
    <property type="match status" value="1"/>
</dbReference>
<dbReference type="InterPro" id="IPR041657">
    <property type="entry name" value="HTH_17"/>
</dbReference>
<keyword evidence="5" id="KW-1185">Reference proteome</keyword>
<dbReference type="NCBIfam" id="TIGR01764">
    <property type="entry name" value="excise"/>
    <property type="match status" value="1"/>
</dbReference>
<feature type="compositionally biased region" description="Basic and acidic residues" evidence="1">
    <location>
        <begin position="129"/>
        <end position="143"/>
    </location>
</feature>
<feature type="domain" description="Helix-turn-helix" evidence="2">
    <location>
        <begin position="71"/>
        <end position="119"/>
    </location>
</feature>
<name>A0AA96J7V5_9MICO</name>
<dbReference type="InterPro" id="IPR009061">
    <property type="entry name" value="DNA-bd_dom_put_sf"/>
</dbReference>
<accession>A0AA96J7V5</accession>
<dbReference type="RefSeq" id="WP_313498048.1">
    <property type="nucleotide sequence ID" value="NZ_CP134879.1"/>
</dbReference>